<evidence type="ECO:0000313" key="1">
    <source>
        <dbReference type="EMBL" id="QND71144.1"/>
    </source>
</evidence>
<reference evidence="2" key="1">
    <citation type="journal article" date="2020" name="Mol. Plant Microbe">
        <title>Rhizobial microsymbionts of the narrowly endemic Oxytropis species growing in Kamchatka are characterized by significant genetic diversity and possess a set of genes that are associated with T3SS and T6SS secretion systems and can affect the development of symbiosis.</title>
        <authorList>
            <person name="Safronova V."/>
            <person name="Guro P."/>
            <person name="Sazanova A."/>
            <person name="Kuznetsova I."/>
            <person name="Belimov A."/>
            <person name="Yakubov V."/>
            <person name="Chirak E."/>
            <person name="Afonin A."/>
            <person name="Gogolev Y."/>
            <person name="Andronov E."/>
            <person name="Tikhonovich I."/>
        </authorList>
    </citation>
    <scope>NUCLEOTIDE SEQUENCE [LARGE SCALE GENOMIC DNA]</scope>
    <source>
        <strain evidence="2">581</strain>
    </source>
</reference>
<dbReference type="AlphaFoldDB" id="A0A7G6TWL2"/>
<dbReference type="RefSeq" id="WP_184516588.1">
    <property type="nucleotide sequence ID" value="NZ_CP050292.1"/>
</dbReference>
<sequence length="77" mass="8741">MTEIETSELAPRMIARPRCPQCQAVARVQRSIAGRKGYEYWTLRCTKCGHIHEAQVQVDPMTPEARGWLSSDLRAPT</sequence>
<dbReference type="NCBIfam" id="TIGR02098">
    <property type="entry name" value="MJ0042_CXXC"/>
    <property type="match status" value="1"/>
</dbReference>
<dbReference type="Proteomes" id="UP000515291">
    <property type="component" value="Chromosome"/>
</dbReference>
<organism evidence="1 2">
    <name type="scientific">Tardiphaga robiniae</name>
    <dbReference type="NCBI Taxonomy" id="943830"/>
    <lineage>
        <taxon>Bacteria</taxon>
        <taxon>Pseudomonadati</taxon>
        <taxon>Pseudomonadota</taxon>
        <taxon>Alphaproteobacteria</taxon>
        <taxon>Hyphomicrobiales</taxon>
        <taxon>Nitrobacteraceae</taxon>
        <taxon>Tardiphaga</taxon>
    </lineage>
</organism>
<dbReference type="EMBL" id="CP050292">
    <property type="protein sequence ID" value="QND71144.1"/>
    <property type="molecule type" value="Genomic_DNA"/>
</dbReference>
<dbReference type="KEGG" id="trb:HB776_07740"/>
<gene>
    <name evidence="1" type="ORF">HB776_07740</name>
</gene>
<evidence type="ECO:0000313" key="2">
    <source>
        <dbReference type="Proteomes" id="UP000515291"/>
    </source>
</evidence>
<accession>A0A7G6TWL2</accession>
<dbReference type="InterPro" id="IPR011723">
    <property type="entry name" value="Znf/thioredoxin_put"/>
</dbReference>
<proteinExistence type="predicted"/>
<name>A0A7G6TWL2_9BRAD</name>
<protein>
    <submittedName>
        <fullName evidence="1">Uncharacterized protein</fullName>
    </submittedName>
</protein>